<gene>
    <name evidence="2" type="ORF">TeGR_g9736</name>
</gene>
<evidence type="ECO:0000256" key="1">
    <source>
        <dbReference type="SAM" id="MobiDB-lite"/>
    </source>
</evidence>
<feature type="region of interest" description="Disordered" evidence="1">
    <location>
        <begin position="1"/>
        <end position="54"/>
    </location>
</feature>
<feature type="compositionally biased region" description="Low complexity" evidence="1">
    <location>
        <begin position="22"/>
        <end position="31"/>
    </location>
</feature>
<protein>
    <submittedName>
        <fullName evidence="2">Uncharacterized protein</fullName>
    </submittedName>
</protein>
<proteinExistence type="predicted"/>
<feature type="compositionally biased region" description="Polar residues" evidence="1">
    <location>
        <begin position="8"/>
        <end position="21"/>
    </location>
</feature>
<keyword evidence="3" id="KW-1185">Reference proteome</keyword>
<dbReference type="EMBL" id="BRYB01001124">
    <property type="protein sequence ID" value="GMI43404.1"/>
    <property type="molecule type" value="Genomic_DNA"/>
</dbReference>
<dbReference type="Proteomes" id="UP001165060">
    <property type="component" value="Unassembled WGS sequence"/>
</dbReference>
<organism evidence="2 3">
    <name type="scientific">Tetraparma gracilis</name>
    <dbReference type="NCBI Taxonomy" id="2962635"/>
    <lineage>
        <taxon>Eukaryota</taxon>
        <taxon>Sar</taxon>
        <taxon>Stramenopiles</taxon>
        <taxon>Ochrophyta</taxon>
        <taxon>Bolidophyceae</taxon>
        <taxon>Parmales</taxon>
        <taxon>Triparmaceae</taxon>
        <taxon>Tetraparma</taxon>
    </lineage>
</organism>
<feature type="non-terminal residue" evidence="2">
    <location>
        <position position="54"/>
    </location>
</feature>
<accession>A0ABQ6N898</accession>
<comment type="caution">
    <text evidence="2">The sequence shown here is derived from an EMBL/GenBank/DDBJ whole genome shotgun (WGS) entry which is preliminary data.</text>
</comment>
<reference evidence="2 3" key="1">
    <citation type="journal article" date="2023" name="Commun. Biol.">
        <title>Genome analysis of Parmales, the sister group of diatoms, reveals the evolutionary specialization of diatoms from phago-mixotrophs to photoautotrophs.</title>
        <authorList>
            <person name="Ban H."/>
            <person name="Sato S."/>
            <person name="Yoshikawa S."/>
            <person name="Yamada K."/>
            <person name="Nakamura Y."/>
            <person name="Ichinomiya M."/>
            <person name="Sato N."/>
            <person name="Blanc-Mathieu R."/>
            <person name="Endo H."/>
            <person name="Kuwata A."/>
            <person name="Ogata H."/>
        </authorList>
    </citation>
    <scope>NUCLEOTIDE SEQUENCE [LARGE SCALE GENOMIC DNA]</scope>
</reference>
<name>A0ABQ6N898_9STRA</name>
<evidence type="ECO:0000313" key="3">
    <source>
        <dbReference type="Proteomes" id="UP001165060"/>
    </source>
</evidence>
<sequence length="54" mass="5538">MPSRRKTLSPTSAPTFLSSQNLSTSSFDPLLLPDPPSPSGSPGSPNADNAENAP</sequence>
<evidence type="ECO:0000313" key="2">
    <source>
        <dbReference type="EMBL" id="GMI43404.1"/>
    </source>
</evidence>